<dbReference type="Proteomes" id="UP001482620">
    <property type="component" value="Unassembled WGS sequence"/>
</dbReference>
<dbReference type="EMBL" id="JAHRIQ010084020">
    <property type="protein sequence ID" value="MEQ2248971.1"/>
    <property type="molecule type" value="Genomic_DNA"/>
</dbReference>
<feature type="region of interest" description="Disordered" evidence="1">
    <location>
        <begin position="1"/>
        <end position="20"/>
    </location>
</feature>
<reference evidence="2 3" key="1">
    <citation type="submission" date="2021-06" db="EMBL/GenBank/DDBJ databases">
        <authorList>
            <person name="Palmer J.M."/>
        </authorList>
    </citation>
    <scope>NUCLEOTIDE SEQUENCE [LARGE SCALE GENOMIC DNA]</scope>
    <source>
        <strain evidence="3">if_2019</strain>
        <tissue evidence="2">Muscle</tissue>
    </source>
</reference>
<evidence type="ECO:0000313" key="2">
    <source>
        <dbReference type="EMBL" id="MEQ2248971.1"/>
    </source>
</evidence>
<name>A0ABV0UUY2_9TELE</name>
<evidence type="ECO:0000256" key="1">
    <source>
        <dbReference type="SAM" id="MobiDB-lite"/>
    </source>
</evidence>
<feature type="region of interest" description="Disordered" evidence="1">
    <location>
        <begin position="25"/>
        <end position="98"/>
    </location>
</feature>
<proteinExistence type="predicted"/>
<comment type="caution">
    <text evidence="2">The sequence shown here is derived from an EMBL/GenBank/DDBJ whole genome shotgun (WGS) entry which is preliminary data.</text>
</comment>
<keyword evidence="3" id="KW-1185">Reference proteome</keyword>
<accession>A0ABV0UUY2</accession>
<organism evidence="2 3">
    <name type="scientific">Ilyodon furcidens</name>
    <name type="common">goldbreast splitfin</name>
    <dbReference type="NCBI Taxonomy" id="33524"/>
    <lineage>
        <taxon>Eukaryota</taxon>
        <taxon>Metazoa</taxon>
        <taxon>Chordata</taxon>
        <taxon>Craniata</taxon>
        <taxon>Vertebrata</taxon>
        <taxon>Euteleostomi</taxon>
        <taxon>Actinopterygii</taxon>
        <taxon>Neopterygii</taxon>
        <taxon>Teleostei</taxon>
        <taxon>Neoteleostei</taxon>
        <taxon>Acanthomorphata</taxon>
        <taxon>Ovalentaria</taxon>
        <taxon>Atherinomorphae</taxon>
        <taxon>Cyprinodontiformes</taxon>
        <taxon>Goodeidae</taxon>
        <taxon>Ilyodon</taxon>
    </lineage>
</organism>
<evidence type="ECO:0000313" key="3">
    <source>
        <dbReference type="Proteomes" id="UP001482620"/>
    </source>
</evidence>
<sequence>MGQKGTAERRRKEWRKERKMKRIIQVSVRSRIPAPLDLGPIQRRSEAKTAKGPPEHKNPATPPREEQGRVLGETPSSHSADAPGSCNDEPTGPTGSRL</sequence>
<feature type="compositionally biased region" description="Basic and acidic residues" evidence="1">
    <location>
        <begin position="1"/>
        <end position="16"/>
    </location>
</feature>
<gene>
    <name evidence="2" type="ORF">ILYODFUR_024573</name>
</gene>
<protein>
    <submittedName>
        <fullName evidence="2">Uncharacterized protein</fullName>
    </submittedName>
</protein>
<feature type="compositionally biased region" description="Basic and acidic residues" evidence="1">
    <location>
        <begin position="43"/>
        <end position="68"/>
    </location>
</feature>